<dbReference type="EMBL" id="BBYR01000030">
    <property type="protein sequence ID" value="GAP36023.1"/>
    <property type="molecule type" value="Genomic_DNA"/>
</dbReference>
<dbReference type="Pfam" id="PF17885">
    <property type="entry name" value="Smoa_sbd"/>
    <property type="match status" value="1"/>
</dbReference>
<proteinExistence type="predicted"/>
<keyword evidence="2" id="KW-0503">Monooxygenase</keyword>
<evidence type="ECO:0000259" key="1">
    <source>
        <dbReference type="Pfam" id="PF17885"/>
    </source>
</evidence>
<feature type="domain" description="Styrene monooxygenase StyA putative substrate binding" evidence="1">
    <location>
        <begin position="144"/>
        <end position="253"/>
    </location>
</feature>
<dbReference type="SUPFAM" id="SSF51905">
    <property type="entry name" value="FAD/NAD(P)-binding domain"/>
    <property type="match status" value="1"/>
</dbReference>
<evidence type="ECO:0000313" key="2">
    <source>
        <dbReference type="EMBL" id="GAP36023.1"/>
    </source>
</evidence>
<reference evidence="3" key="1">
    <citation type="submission" date="2015-07" db="EMBL/GenBank/DDBJ databases">
        <title>Discovery of a poly(ethylene terephthalate assimilation.</title>
        <authorList>
            <person name="Yoshida S."/>
            <person name="Hiraga K."/>
            <person name="Takehana T."/>
            <person name="Taniguchi I."/>
            <person name="Yamaji H."/>
            <person name="Maeda Y."/>
            <person name="Toyohara K."/>
            <person name="Miyamoto K."/>
            <person name="Kimura Y."/>
            <person name="Oda K."/>
        </authorList>
    </citation>
    <scope>NUCLEOTIDE SEQUENCE [LARGE SCALE GENOMIC DNA]</scope>
    <source>
        <strain evidence="3">NBRC 110686 / TISTR 2288 / 201-F6</strain>
    </source>
</reference>
<name>A0A0K8P067_PISS1</name>
<comment type="caution">
    <text evidence="2">The sequence shown here is derived from an EMBL/GenBank/DDBJ whole genome shotgun (WGS) entry which is preliminary data.</text>
</comment>
<dbReference type="Gene3D" id="3.30.9.40">
    <property type="match status" value="2"/>
</dbReference>
<accession>A0A0K8P067</accession>
<sequence>MDKRIAIVGGGVGGLHLGLYLLQHGIPVTIHTDRRPEELATGRLLNTVAHHAVTLAREAQLGVDHWPTEDFGYYCHYHHFGGEQPLFFRGDFAAPSRAVDYRVYLPRLMADFAERGGRLQYGELKADDVARLAQEADLVVVCTGKGPLGRMFAHDPAHSPYDRPQRLLCVGLYAGVAEEATRSVTLSVSPGHGELIDIPTLTAGGMAHALLMENVPGGDLEQLPRLRYEDGPRRFLDTLLAKLEQHHPTVARRIDPSAFDLANGPGDLLQGGVTPTVRRTHVPLGDGKFALALGDVHAVVDPLCGQGANLASYAAFVLGEEIVRQSVYDERFCEQVDARRCDRVLGAVRWTNLFLAPPAPELQQVIGTMSQDRAMCDEFTDNFNRPEAQWDRLASPQRMRAWLAEREAARA</sequence>
<dbReference type="PRINTS" id="PR00420">
    <property type="entry name" value="RNGMNOXGNASE"/>
</dbReference>
<protein>
    <submittedName>
        <fullName evidence="2">Styrene monooxygenase, subunit A</fullName>
    </submittedName>
</protein>
<dbReference type="Gene3D" id="3.50.50.60">
    <property type="entry name" value="FAD/NAD(P)-binding domain"/>
    <property type="match status" value="2"/>
</dbReference>
<dbReference type="STRING" id="1547922.ISF6_1863"/>
<gene>
    <name evidence="2" type="ORF">ISF6_1863</name>
</gene>
<dbReference type="AlphaFoldDB" id="A0A0K8P067"/>
<dbReference type="OrthoDB" id="8801399at2"/>
<dbReference type="InterPro" id="IPR054801">
    <property type="entry name" value="StyMonoxStyA"/>
</dbReference>
<dbReference type="GO" id="GO:0004497">
    <property type="term" value="F:monooxygenase activity"/>
    <property type="evidence" value="ECO:0007669"/>
    <property type="project" value="UniProtKB-KW"/>
</dbReference>
<evidence type="ECO:0000313" key="3">
    <source>
        <dbReference type="Proteomes" id="UP000037660"/>
    </source>
</evidence>
<reference evidence="2 3" key="2">
    <citation type="journal article" date="2016" name="Science">
        <title>A bacterium that degrades and assimilates poly(ethylene terephthalate).</title>
        <authorList>
            <person name="Yoshida S."/>
            <person name="Hiraga K."/>
            <person name="Takehana T."/>
            <person name="Taniguchi I."/>
            <person name="Yamaji H."/>
            <person name="Maeda Y."/>
            <person name="Toyohara K."/>
            <person name="Miyamoto K."/>
            <person name="Kimura Y."/>
            <person name="Oda K."/>
        </authorList>
    </citation>
    <scope>NUCLEOTIDE SEQUENCE [LARGE SCALE GENOMIC DNA]</scope>
    <source>
        <strain evidence="3">NBRC 110686 / TISTR 2288 / 201-F6</strain>
    </source>
</reference>
<dbReference type="InterPro" id="IPR041654">
    <property type="entry name" value="StyA_sbd"/>
</dbReference>
<dbReference type="RefSeq" id="WP_054020037.1">
    <property type="nucleotide sequence ID" value="NZ_BBYR01000030.1"/>
</dbReference>
<dbReference type="Proteomes" id="UP000037660">
    <property type="component" value="Unassembled WGS sequence"/>
</dbReference>
<dbReference type="Gene3D" id="6.10.250.650">
    <property type="match status" value="1"/>
</dbReference>
<dbReference type="InterPro" id="IPR036188">
    <property type="entry name" value="FAD/NAD-bd_sf"/>
</dbReference>
<dbReference type="NCBIfam" id="NF045732">
    <property type="entry name" value="StyMonoxStyA"/>
    <property type="match status" value="1"/>
</dbReference>
<keyword evidence="2" id="KW-0560">Oxidoreductase</keyword>
<keyword evidence="3" id="KW-1185">Reference proteome</keyword>
<organism evidence="2 3">
    <name type="scientific">Piscinibacter sakaiensis</name>
    <name type="common">Ideonella sakaiensis</name>
    <dbReference type="NCBI Taxonomy" id="1547922"/>
    <lineage>
        <taxon>Bacteria</taxon>
        <taxon>Pseudomonadati</taxon>
        <taxon>Pseudomonadota</taxon>
        <taxon>Betaproteobacteria</taxon>
        <taxon>Burkholderiales</taxon>
        <taxon>Sphaerotilaceae</taxon>
        <taxon>Piscinibacter</taxon>
    </lineage>
</organism>